<feature type="region of interest" description="Disordered" evidence="1">
    <location>
        <begin position="29"/>
        <end position="55"/>
    </location>
</feature>
<sequence length="55" mass="5704">MAKALAVIGFTAILALLAFAFVKAPDRFSDNENSVESGTVVDQPAIQKDEAPPGA</sequence>
<reference evidence="2 3" key="1">
    <citation type="submission" date="2012-11" db="EMBL/GenBank/DDBJ databases">
        <title>Whole genome sequence of Acidocella aminolytica 101 = DSM 11237.</title>
        <authorList>
            <person name="Azuma Y."/>
            <person name="Higashiura N."/>
            <person name="Hirakawa H."/>
            <person name="Matsushita K."/>
        </authorList>
    </citation>
    <scope>NUCLEOTIDE SEQUENCE [LARGE SCALE GENOMIC DNA]</scope>
    <source>
        <strain evidence="3">101 / DSM 11237</strain>
    </source>
</reference>
<dbReference type="Proteomes" id="UP000032668">
    <property type="component" value="Unassembled WGS sequence"/>
</dbReference>
<accession>A0A0D6PHM4</accession>
<comment type="caution">
    <text evidence="2">The sequence shown here is derived from an EMBL/GenBank/DDBJ whole genome shotgun (WGS) entry which is preliminary data.</text>
</comment>
<gene>
    <name evidence="2" type="ORF">Aam_060_107</name>
</gene>
<dbReference type="RefSeq" id="WP_158320120.1">
    <property type="nucleotide sequence ID" value="NZ_BANC01000059.1"/>
</dbReference>
<proteinExistence type="predicted"/>
<protein>
    <submittedName>
        <fullName evidence="2">Uncharacterized protein</fullName>
    </submittedName>
</protein>
<keyword evidence="3" id="KW-1185">Reference proteome</keyword>
<evidence type="ECO:0000313" key="2">
    <source>
        <dbReference type="EMBL" id="GAN80881.1"/>
    </source>
</evidence>
<dbReference type="EMBL" id="BANC01000059">
    <property type="protein sequence ID" value="GAN80881.1"/>
    <property type="molecule type" value="Genomic_DNA"/>
</dbReference>
<organism evidence="2 3">
    <name type="scientific">Acidocella aminolytica 101 = DSM 11237</name>
    <dbReference type="NCBI Taxonomy" id="1120923"/>
    <lineage>
        <taxon>Bacteria</taxon>
        <taxon>Pseudomonadati</taxon>
        <taxon>Pseudomonadota</taxon>
        <taxon>Alphaproteobacteria</taxon>
        <taxon>Acetobacterales</taxon>
        <taxon>Acidocellaceae</taxon>
        <taxon>Acidocella</taxon>
    </lineage>
</organism>
<dbReference type="AlphaFoldDB" id="A0A0D6PHM4"/>
<evidence type="ECO:0000256" key="1">
    <source>
        <dbReference type="SAM" id="MobiDB-lite"/>
    </source>
</evidence>
<name>A0A0D6PHM4_9PROT</name>
<evidence type="ECO:0000313" key="3">
    <source>
        <dbReference type="Proteomes" id="UP000032668"/>
    </source>
</evidence>